<evidence type="ECO:0000256" key="2">
    <source>
        <dbReference type="ARBA" id="ARBA00010566"/>
    </source>
</evidence>
<evidence type="ECO:0000313" key="6">
    <source>
        <dbReference type="EMBL" id="GAA5092689.1"/>
    </source>
</evidence>
<comment type="similarity">
    <text evidence="2">Belongs to the citrate synthase family.</text>
</comment>
<accession>A0ABP9M7Z8</accession>
<name>A0ABP9M7Z8_9MICO</name>
<dbReference type="EMBL" id="BAABKZ010000002">
    <property type="protein sequence ID" value="GAA5092689.1"/>
    <property type="molecule type" value="Genomic_DNA"/>
</dbReference>
<dbReference type="InterPro" id="IPR016142">
    <property type="entry name" value="Citrate_synth-like_lrg_a-sub"/>
</dbReference>
<dbReference type="Gene3D" id="1.10.230.10">
    <property type="entry name" value="Cytochrome P450-Terp, domain 2"/>
    <property type="match status" value="1"/>
</dbReference>
<comment type="pathway">
    <text evidence="1">Carbohydrate metabolism; tricarboxylic acid cycle.</text>
</comment>
<keyword evidence="7" id="KW-1185">Reference proteome</keyword>
<dbReference type="GO" id="GO:0016829">
    <property type="term" value="F:lyase activity"/>
    <property type="evidence" value="ECO:0007669"/>
    <property type="project" value="UniProtKB-KW"/>
</dbReference>
<evidence type="ECO:0000256" key="1">
    <source>
        <dbReference type="ARBA" id="ARBA00005163"/>
    </source>
</evidence>
<dbReference type="Gene3D" id="1.10.580.10">
    <property type="entry name" value="Citrate Synthase, domain 1"/>
    <property type="match status" value="2"/>
</dbReference>
<dbReference type="InterPro" id="IPR016143">
    <property type="entry name" value="Citrate_synth-like_sm_a-sub"/>
</dbReference>
<evidence type="ECO:0000256" key="4">
    <source>
        <dbReference type="ARBA" id="ARBA00022679"/>
    </source>
</evidence>
<evidence type="ECO:0000256" key="3">
    <source>
        <dbReference type="ARBA" id="ARBA00012972"/>
    </source>
</evidence>
<comment type="caution">
    <text evidence="6">The sequence shown here is derived from an EMBL/GenBank/DDBJ whole genome shotgun (WGS) entry which is preliminary data.</text>
</comment>
<sequence>MSATDDGALDDRGVASEPGDEPSAEELVDEARRWWQTDIIDIRPGEIALRGYPIEQLIGNVGFVDTIWLMLRGELPSRAQAALLESALVASVDHGPQAPSIAIARMATTCGAPVNGAMASAINVLDDIHGGPGEQCMELYLEVDAELDQGQGLDDAIRVVLQRRRDAGVTYIPGFGHRFHPLDPRTPRLLSLVDAAAADGAVSGRFATIGRAVEAAISAGKPRTIPMNVDGVTAVIYCELGFTPTLGRGVFILARSVGILAHASEQMVQGGRIKGPVPKSIGYTYTGPARRSVPVDGDERRSTS</sequence>
<dbReference type="CDD" id="cd06100">
    <property type="entry name" value="CCL_ACL-C"/>
    <property type="match status" value="1"/>
</dbReference>
<evidence type="ECO:0000256" key="5">
    <source>
        <dbReference type="SAM" id="MobiDB-lite"/>
    </source>
</evidence>
<evidence type="ECO:0000313" key="7">
    <source>
        <dbReference type="Proteomes" id="UP001501407"/>
    </source>
</evidence>
<dbReference type="InterPro" id="IPR036969">
    <property type="entry name" value="Citrate_synthase_sf"/>
</dbReference>
<dbReference type="EC" id="2.3.3.16" evidence="3"/>
<protein>
    <recommendedName>
        <fullName evidence="3">citrate synthase (unknown stereospecificity)</fullName>
        <ecNumber evidence="3">2.3.3.16</ecNumber>
    </recommendedName>
</protein>
<keyword evidence="6" id="KW-0456">Lyase</keyword>
<dbReference type="Pfam" id="PF00285">
    <property type="entry name" value="Citrate_synt"/>
    <property type="match status" value="1"/>
</dbReference>
<dbReference type="PANTHER" id="PTHR11739:SF4">
    <property type="entry name" value="CITRATE SYNTHASE, PEROXISOMAL"/>
    <property type="match status" value="1"/>
</dbReference>
<organism evidence="6 7">
    <name type="scientific">Microbacterium yannicii</name>
    <dbReference type="NCBI Taxonomy" id="671622"/>
    <lineage>
        <taxon>Bacteria</taxon>
        <taxon>Bacillati</taxon>
        <taxon>Actinomycetota</taxon>
        <taxon>Actinomycetes</taxon>
        <taxon>Micrococcales</taxon>
        <taxon>Microbacteriaceae</taxon>
        <taxon>Microbacterium</taxon>
    </lineage>
</organism>
<dbReference type="SUPFAM" id="SSF48256">
    <property type="entry name" value="Citrate synthase"/>
    <property type="match status" value="1"/>
</dbReference>
<proteinExistence type="inferred from homology"/>
<dbReference type="InterPro" id="IPR002020">
    <property type="entry name" value="Citrate_synthase"/>
</dbReference>
<keyword evidence="4" id="KW-0808">Transferase</keyword>
<feature type="region of interest" description="Disordered" evidence="5">
    <location>
        <begin position="1"/>
        <end position="25"/>
    </location>
</feature>
<dbReference type="RefSeq" id="WP_194414676.1">
    <property type="nucleotide sequence ID" value="NZ_BAABKZ010000002.1"/>
</dbReference>
<dbReference type="Proteomes" id="UP001501407">
    <property type="component" value="Unassembled WGS sequence"/>
</dbReference>
<dbReference type="PANTHER" id="PTHR11739">
    <property type="entry name" value="CITRATE SYNTHASE"/>
    <property type="match status" value="1"/>
</dbReference>
<reference evidence="7" key="1">
    <citation type="journal article" date="2019" name="Int. J. Syst. Evol. Microbiol.">
        <title>The Global Catalogue of Microorganisms (GCM) 10K type strain sequencing project: providing services to taxonomists for standard genome sequencing and annotation.</title>
        <authorList>
            <consortium name="The Broad Institute Genomics Platform"/>
            <consortium name="The Broad Institute Genome Sequencing Center for Infectious Disease"/>
            <person name="Wu L."/>
            <person name="Ma J."/>
        </authorList>
    </citation>
    <scope>NUCLEOTIDE SEQUENCE [LARGE SCALE GENOMIC DNA]</scope>
    <source>
        <strain evidence="7">JCM 18959</strain>
    </source>
</reference>
<gene>
    <name evidence="6" type="ORF">GCM10025760_21710</name>
</gene>
<dbReference type="NCBIfam" id="NF004864">
    <property type="entry name" value="PRK06224.1-1"/>
    <property type="match status" value="1"/>
</dbReference>